<dbReference type="RefSeq" id="WP_116685326.1">
    <property type="nucleotide sequence ID" value="NZ_CAWNYD010000001.1"/>
</dbReference>
<dbReference type="Gene3D" id="3.40.1160.10">
    <property type="entry name" value="Acetylglutamate kinase-like"/>
    <property type="match status" value="1"/>
</dbReference>
<evidence type="ECO:0000256" key="3">
    <source>
        <dbReference type="ARBA" id="ARBA00022777"/>
    </source>
</evidence>
<evidence type="ECO:0000256" key="4">
    <source>
        <dbReference type="NCBIfam" id="TIGR00746"/>
    </source>
</evidence>
<dbReference type="GO" id="GO:0008804">
    <property type="term" value="F:carbamate kinase activity"/>
    <property type="evidence" value="ECO:0007669"/>
    <property type="project" value="UniProtKB-UniRule"/>
</dbReference>
<dbReference type="Pfam" id="PF00696">
    <property type="entry name" value="AA_kinase"/>
    <property type="match status" value="1"/>
</dbReference>
<gene>
    <name evidence="7" type="primary">arcC</name>
    <name evidence="7" type="ORF">DC094_01545</name>
</gene>
<dbReference type="GO" id="GO:0005829">
    <property type="term" value="C:cytosol"/>
    <property type="evidence" value="ECO:0007669"/>
    <property type="project" value="TreeGrafter"/>
</dbReference>
<dbReference type="PANTHER" id="PTHR30409">
    <property type="entry name" value="CARBAMATE KINASE"/>
    <property type="match status" value="1"/>
</dbReference>
<accession>A0A2V1H3H9</accession>
<dbReference type="InterPro" id="IPR036393">
    <property type="entry name" value="AceGlu_kinase-like_sf"/>
</dbReference>
<keyword evidence="2 5" id="KW-0808">Transferase</keyword>
<dbReference type="SUPFAM" id="SSF53633">
    <property type="entry name" value="Carbamate kinase-like"/>
    <property type="match status" value="1"/>
</dbReference>
<dbReference type="InterPro" id="IPR001048">
    <property type="entry name" value="Asp/Glu/Uridylate_kinase"/>
</dbReference>
<dbReference type="FunFam" id="3.40.1160.10:FF:000007">
    <property type="entry name" value="Carbamate kinase"/>
    <property type="match status" value="1"/>
</dbReference>
<keyword evidence="3 5" id="KW-0418">Kinase</keyword>
<name>A0A2V1H3H9_9GAMM</name>
<evidence type="ECO:0000256" key="5">
    <source>
        <dbReference type="PIRNR" id="PIRNR000723"/>
    </source>
</evidence>
<dbReference type="AlphaFoldDB" id="A0A2V1H3H9"/>
<dbReference type="PANTHER" id="PTHR30409:SF1">
    <property type="entry name" value="CARBAMATE KINASE-RELATED"/>
    <property type="match status" value="1"/>
</dbReference>
<comment type="similarity">
    <text evidence="1 5">Belongs to the carbamate kinase family.</text>
</comment>
<dbReference type="NCBIfam" id="TIGR00746">
    <property type="entry name" value="arcC"/>
    <property type="match status" value="1"/>
</dbReference>
<evidence type="ECO:0000313" key="8">
    <source>
        <dbReference type="Proteomes" id="UP000244906"/>
    </source>
</evidence>
<evidence type="ECO:0000256" key="1">
    <source>
        <dbReference type="ARBA" id="ARBA00011066"/>
    </source>
</evidence>
<organism evidence="7 8">
    <name type="scientific">Pelagibaculum spongiae</name>
    <dbReference type="NCBI Taxonomy" id="2080658"/>
    <lineage>
        <taxon>Bacteria</taxon>
        <taxon>Pseudomonadati</taxon>
        <taxon>Pseudomonadota</taxon>
        <taxon>Gammaproteobacteria</taxon>
        <taxon>Oceanospirillales</taxon>
        <taxon>Pelagibaculum</taxon>
    </lineage>
</organism>
<protein>
    <recommendedName>
        <fullName evidence="4 5">Carbamate kinase</fullName>
    </recommendedName>
</protein>
<dbReference type="NCBIfam" id="NF009008">
    <property type="entry name" value="PRK12354.1"/>
    <property type="match status" value="1"/>
</dbReference>
<dbReference type="OrthoDB" id="9766717at2"/>
<feature type="domain" description="Aspartate/glutamate/uridylate kinase" evidence="6">
    <location>
        <begin position="1"/>
        <end position="276"/>
    </location>
</feature>
<evidence type="ECO:0000259" key="6">
    <source>
        <dbReference type="Pfam" id="PF00696"/>
    </source>
</evidence>
<sequence>MLVVVALGGNAILQRGEPLECSVQRENIRTAARSIAKLAENHQVVLTHGNGPQVGLLALMNEAYSDVAPYPLDALGAQTQGMIGFMFEQELRNFMPDRKVCTVSTQTLVDPQDPAFSDPDKFVGPVYSKQQAEELLKKNPGWAIKADGKYFRRVVPSPMPSEILELPSLRHLLSSGDITVICGGGGGIPVKRINGKLEGVEAVIDKDRASRVLARDIGADALLILTDVAAVATQYGDPASQDIRLATPDKMDSFGFSAGSMGPKVEAANGFVRDGGKLSGIGSLEQAAEIIEGLAGTTIKAEVENEIQYYSSIEQAAGF</sequence>
<dbReference type="Proteomes" id="UP000244906">
    <property type="component" value="Unassembled WGS sequence"/>
</dbReference>
<dbReference type="EMBL" id="QDDL01000001">
    <property type="protein sequence ID" value="PVZ71737.1"/>
    <property type="molecule type" value="Genomic_DNA"/>
</dbReference>
<evidence type="ECO:0000256" key="2">
    <source>
        <dbReference type="ARBA" id="ARBA00022679"/>
    </source>
</evidence>
<dbReference type="CDD" id="cd04235">
    <property type="entry name" value="AAK_CK"/>
    <property type="match status" value="1"/>
</dbReference>
<dbReference type="GO" id="GO:0019546">
    <property type="term" value="P:L-arginine deiminase pathway"/>
    <property type="evidence" value="ECO:0007669"/>
    <property type="project" value="TreeGrafter"/>
</dbReference>
<dbReference type="PIRSF" id="PIRSF000723">
    <property type="entry name" value="Carbamate_kin"/>
    <property type="match status" value="1"/>
</dbReference>
<keyword evidence="8" id="KW-1185">Reference proteome</keyword>
<evidence type="ECO:0000313" key="7">
    <source>
        <dbReference type="EMBL" id="PVZ71737.1"/>
    </source>
</evidence>
<dbReference type="PRINTS" id="PR01469">
    <property type="entry name" value="CARBMTKINASE"/>
</dbReference>
<dbReference type="InterPro" id="IPR003964">
    <property type="entry name" value="Carb_kinase"/>
</dbReference>
<comment type="caution">
    <text evidence="7">The sequence shown here is derived from an EMBL/GenBank/DDBJ whole genome shotgun (WGS) entry which is preliminary data.</text>
</comment>
<reference evidence="7 8" key="1">
    <citation type="submission" date="2018-04" db="EMBL/GenBank/DDBJ databases">
        <title>Thalassorhabdus spongiae gen. nov., sp. nov., isolated from a marine sponge in South-West Iceland.</title>
        <authorList>
            <person name="Knobloch S."/>
            <person name="Daussin A."/>
            <person name="Johannsson R."/>
            <person name="Marteinsson V.T."/>
        </authorList>
    </citation>
    <scope>NUCLEOTIDE SEQUENCE [LARGE SCALE GENOMIC DNA]</scope>
    <source>
        <strain evidence="7 8">Hp12</strain>
    </source>
</reference>
<proteinExistence type="inferred from homology"/>